<dbReference type="EMBL" id="GL541657">
    <property type="protein sequence ID" value="KDE07606.1"/>
    <property type="molecule type" value="Genomic_DNA"/>
</dbReference>
<gene>
    <name evidence="3" type="ORF">MVLG_02072</name>
</gene>
<dbReference type="HOGENOM" id="CLU_010119_6_0_1"/>
<sequence>MRRSPVVRFRVPGLALSLSLPEICGSFGFDHIGGRASQMVPAKRIHLVRASTSPITCRVRNTPLSPSSDMSPQGLLSSLPVIDLSSFLEVGVAAGDSHPSAASDPDRTSRQSAVAASIHAACRDYGFFYVTGFDSVISREERQGSLAVARQFFDLPEPIKQRVRIDKGGDGARGWQKLGENVTQYQADHHEGYDLYRPVKRPDATKLLHGHNLWPVEPANFRPTLERWIEKCQVIGMALMQATAFGLGMALDSDEWKHLRASVDESFWVMRCIGYPPLPKDAKGVSCGAHKDYGCYTLLHTDSTPGALQVFLPSEQGASEENGVRGSWIPADPIQDAFVVNIGSMWEIWSAGLYKATIHRVLHKSPNYRVSIPFFFEPNFDAVIKPLPAALKLRDEAAGALKDGPEPTAHADSVIYGEFLRSKVAGNFAP</sequence>
<organism evidence="3">
    <name type="scientific">Microbotryum lychnidis-dioicae (strain p1A1 Lamole / MvSl-1064)</name>
    <name type="common">Anther smut fungus</name>
    <dbReference type="NCBI Taxonomy" id="683840"/>
    <lineage>
        <taxon>Eukaryota</taxon>
        <taxon>Fungi</taxon>
        <taxon>Dikarya</taxon>
        <taxon>Basidiomycota</taxon>
        <taxon>Pucciniomycotina</taxon>
        <taxon>Microbotryomycetes</taxon>
        <taxon>Microbotryales</taxon>
        <taxon>Microbotryaceae</taxon>
        <taxon>Microbotryum</taxon>
    </lineage>
</organism>
<evidence type="ECO:0000313" key="3">
    <source>
        <dbReference type="EMBL" id="KDE07606.1"/>
    </source>
</evidence>
<dbReference type="InterPro" id="IPR027443">
    <property type="entry name" value="IPNS-like_sf"/>
</dbReference>
<evidence type="ECO:0000313" key="5">
    <source>
        <dbReference type="Proteomes" id="UP000017200"/>
    </source>
</evidence>
<evidence type="ECO:0000313" key="4">
    <source>
        <dbReference type="EnsemblFungi" id="MVLG_02072T0"/>
    </source>
</evidence>
<dbReference type="Gene3D" id="2.60.120.330">
    <property type="entry name" value="B-lactam Antibiotic, Isopenicillin N Synthase, Chain"/>
    <property type="match status" value="1"/>
</dbReference>
<name>U5H421_USTV1</name>
<dbReference type="PROSITE" id="PS51471">
    <property type="entry name" value="FE2OG_OXY"/>
    <property type="match status" value="1"/>
</dbReference>
<keyword evidence="1" id="KW-0479">Metal-binding</keyword>
<dbReference type="Pfam" id="PF14226">
    <property type="entry name" value="DIOX_N"/>
    <property type="match status" value="1"/>
</dbReference>
<accession>U5H421</accession>
<keyword evidence="1" id="KW-0408">Iron</keyword>
<proteinExistence type="inferred from homology"/>
<dbReference type="EMBL" id="AEIJ01000213">
    <property type="status" value="NOT_ANNOTATED_CDS"/>
    <property type="molecule type" value="Genomic_DNA"/>
</dbReference>
<dbReference type="InterPro" id="IPR005123">
    <property type="entry name" value="Oxoglu/Fe-dep_dioxygenase_dom"/>
</dbReference>
<dbReference type="OMA" id="DESFWVM"/>
<reference evidence="5" key="1">
    <citation type="submission" date="2010-11" db="EMBL/GenBank/DDBJ databases">
        <title>The genome sequence of Microbotryum violaceum strain p1A1 Lamole.</title>
        <authorList>
            <person name="Cuomo C."/>
            <person name="Perlin M."/>
            <person name="Young S.K."/>
            <person name="Zeng Q."/>
            <person name="Gargeya S."/>
            <person name="Alvarado L."/>
            <person name="Berlin A."/>
            <person name="Chapman S.B."/>
            <person name="Chen Z."/>
            <person name="Freedman E."/>
            <person name="Gellesch M."/>
            <person name="Goldberg J."/>
            <person name="Griggs A."/>
            <person name="Gujja S."/>
            <person name="Heilman E."/>
            <person name="Heiman D."/>
            <person name="Howarth C."/>
            <person name="Mehta T."/>
            <person name="Neiman D."/>
            <person name="Pearson M."/>
            <person name="Roberts A."/>
            <person name="Saif S."/>
            <person name="Shea T."/>
            <person name="Shenoy N."/>
            <person name="Sisk P."/>
            <person name="Stolte C."/>
            <person name="Sykes S."/>
            <person name="White J."/>
            <person name="Yandava C."/>
            <person name="Haas B."/>
            <person name="Nusbaum C."/>
            <person name="Birren B."/>
        </authorList>
    </citation>
    <scope>NUCLEOTIDE SEQUENCE [LARGE SCALE GENOMIC DNA]</scope>
    <source>
        <strain evidence="5">p1A1 Lamole</strain>
    </source>
</reference>
<reference evidence="3" key="2">
    <citation type="submission" date="2010-11" db="EMBL/GenBank/DDBJ databases">
        <authorList>
            <consortium name="The Broad Institute Genome Sequencing Platform"/>
            <person name="Earl A."/>
            <person name="Ward D."/>
            <person name="Feldgarden M."/>
            <person name="Gevers D."/>
            <person name="Butler R."/>
            <person name="Young S.K."/>
            <person name="Zeng Q."/>
            <person name="Gargeya S."/>
            <person name="Fitzgerald M."/>
            <person name="Haas B."/>
            <person name="Abouelleil A."/>
            <person name="Alvarado L."/>
            <person name="Arachchi H.M."/>
            <person name="Berlin A."/>
            <person name="Brown A."/>
            <person name="Chapman S.B."/>
            <person name="Chen Z."/>
            <person name="Dunbar C."/>
            <person name="Freedman E."/>
            <person name="Gearin G."/>
            <person name="Gellesch M."/>
            <person name="Goldberg J."/>
            <person name="Griggs A."/>
            <person name="Gujja S."/>
            <person name="Heilman E."/>
            <person name="Heiman D."/>
            <person name="Howarth C."/>
            <person name="Larson L."/>
            <person name="Lui A."/>
            <person name="MacDonald P.J.P."/>
            <person name="Mehta T."/>
            <person name="Montmayeur A."/>
            <person name="Murphy C."/>
            <person name="Neiman D."/>
            <person name="Pearson M."/>
            <person name="Priest M."/>
            <person name="Roberts A."/>
            <person name="Saif S."/>
            <person name="Shea T."/>
            <person name="Shenoy N."/>
            <person name="Sisk P."/>
            <person name="Stolte C."/>
            <person name="Sykes S."/>
            <person name="White J."/>
            <person name="Yandava C."/>
            <person name="Wortman J."/>
            <person name="Nusbaum C."/>
            <person name="Birren B."/>
        </authorList>
    </citation>
    <scope>NUCLEOTIDE SEQUENCE</scope>
    <source>
        <strain evidence="3">P1A1 Lamole</strain>
    </source>
</reference>
<protein>
    <recommendedName>
        <fullName evidence="2">Fe2OG dioxygenase domain-containing protein</fullName>
    </recommendedName>
</protein>
<keyword evidence="5" id="KW-1185">Reference proteome</keyword>
<reference evidence="3 5" key="3">
    <citation type="journal article" date="2015" name="BMC Genomics">
        <title>Sex and parasites: genomic and transcriptomic analysis of Microbotryum lychnidis-dioicae, the biotrophic and plant-castrating anther smut fungus.</title>
        <authorList>
            <person name="Perlin M.H."/>
            <person name="Amselem J."/>
            <person name="Fontanillas E."/>
            <person name="Toh S.S."/>
            <person name="Chen Z."/>
            <person name="Goldberg J."/>
            <person name="Duplessis S."/>
            <person name="Henrissat B."/>
            <person name="Young S."/>
            <person name="Zeng Q."/>
            <person name="Aguileta G."/>
            <person name="Petit E."/>
            <person name="Badouin H."/>
            <person name="Andrews J."/>
            <person name="Razeeq D."/>
            <person name="Gabaldon T."/>
            <person name="Quesneville H."/>
            <person name="Giraud T."/>
            <person name="Hood M.E."/>
            <person name="Schultz D.J."/>
            <person name="Cuomo C.A."/>
        </authorList>
    </citation>
    <scope>NUCLEOTIDE SEQUENCE [LARGE SCALE GENOMIC DNA]</scope>
    <source>
        <strain evidence="5">p1A1 Lamole</strain>
        <strain evidence="3">P1A1 Lamole</strain>
    </source>
</reference>
<dbReference type="GO" id="GO:0046872">
    <property type="term" value="F:metal ion binding"/>
    <property type="evidence" value="ECO:0007669"/>
    <property type="project" value="UniProtKB-KW"/>
</dbReference>
<dbReference type="Pfam" id="PF03171">
    <property type="entry name" value="2OG-FeII_Oxy"/>
    <property type="match status" value="1"/>
</dbReference>
<dbReference type="InterPro" id="IPR026992">
    <property type="entry name" value="DIOX_N"/>
</dbReference>
<dbReference type="InParanoid" id="U5H421"/>
<dbReference type="InterPro" id="IPR044861">
    <property type="entry name" value="IPNS-like_FE2OG_OXY"/>
</dbReference>
<dbReference type="GO" id="GO:0016491">
    <property type="term" value="F:oxidoreductase activity"/>
    <property type="evidence" value="ECO:0007669"/>
    <property type="project" value="UniProtKB-KW"/>
</dbReference>
<dbReference type="InterPro" id="IPR050231">
    <property type="entry name" value="Iron_ascorbate_oxido_reductase"/>
</dbReference>
<dbReference type="SUPFAM" id="SSF51197">
    <property type="entry name" value="Clavaminate synthase-like"/>
    <property type="match status" value="1"/>
</dbReference>
<keyword evidence="1" id="KW-0560">Oxidoreductase</keyword>
<dbReference type="Proteomes" id="UP000017200">
    <property type="component" value="Unassembled WGS sequence"/>
</dbReference>
<reference evidence="4" key="4">
    <citation type="submission" date="2015-06" db="UniProtKB">
        <authorList>
            <consortium name="EnsemblFungi"/>
        </authorList>
    </citation>
    <scope>IDENTIFICATION</scope>
</reference>
<dbReference type="AlphaFoldDB" id="U5H421"/>
<dbReference type="EnsemblFungi" id="MVLG_02072T0">
    <property type="protein sequence ID" value="MVLG_02072T0"/>
    <property type="gene ID" value="MVLG_02072"/>
</dbReference>
<dbReference type="OrthoDB" id="288590at2759"/>
<feature type="domain" description="Fe2OG dioxygenase" evidence="2">
    <location>
        <begin position="266"/>
        <end position="378"/>
    </location>
</feature>
<dbReference type="PANTHER" id="PTHR47990">
    <property type="entry name" value="2-OXOGLUTARATE (2OG) AND FE(II)-DEPENDENT OXYGENASE SUPERFAMILY PROTEIN-RELATED"/>
    <property type="match status" value="1"/>
</dbReference>
<comment type="similarity">
    <text evidence="1">Belongs to the iron/ascorbate-dependent oxidoreductase family.</text>
</comment>
<evidence type="ECO:0000259" key="2">
    <source>
        <dbReference type="PROSITE" id="PS51471"/>
    </source>
</evidence>
<dbReference type="STRING" id="683840.U5H421"/>
<evidence type="ECO:0000256" key="1">
    <source>
        <dbReference type="RuleBase" id="RU003682"/>
    </source>
</evidence>